<feature type="transmembrane region" description="Helical" evidence="1">
    <location>
        <begin position="113"/>
        <end position="135"/>
    </location>
</feature>
<reference evidence="2" key="1">
    <citation type="submission" date="2021-04" db="EMBL/GenBank/DDBJ databases">
        <authorList>
            <person name="Karlyshev A.V."/>
        </authorList>
    </citation>
    <scope>NUCLEOTIDE SEQUENCE</scope>
    <source>
        <strain evidence="2">LMG 29479</strain>
    </source>
</reference>
<comment type="caution">
    <text evidence="2">The sequence shown here is derived from an EMBL/GenBank/DDBJ whole genome shotgun (WGS) entry which is preliminary data.</text>
</comment>
<dbReference type="PANTHER" id="PTHR43044:SF1">
    <property type="entry name" value="QUINOL:CYTOCHROME C OXIDOREDUCTASE QUINONE-BINDING SUBUNIT 2"/>
    <property type="match status" value="1"/>
</dbReference>
<organism evidence="2">
    <name type="scientific">Coralloluteibacterium stylophorae</name>
    <dbReference type="NCBI Taxonomy" id="1776034"/>
    <lineage>
        <taxon>Bacteria</taxon>
        <taxon>Pseudomonadati</taxon>
        <taxon>Pseudomonadota</taxon>
        <taxon>Gammaproteobacteria</taxon>
        <taxon>Lysobacterales</taxon>
        <taxon>Lysobacteraceae</taxon>
        <taxon>Coralloluteibacterium</taxon>
    </lineage>
</organism>
<feature type="transmembrane region" description="Helical" evidence="1">
    <location>
        <begin position="253"/>
        <end position="273"/>
    </location>
</feature>
<feature type="transmembrane region" description="Helical" evidence="1">
    <location>
        <begin position="68"/>
        <end position="93"/>
    </location>
</feature>
<evidence type="ECO:0000313" key="2">
    <source>
        <dbReference type="EMBL" id="MBR0561249.1"/>
    </source>
</evidence>
<feature type="transmembrane region" description="Helical" evidence="1">
    <location>
        <begin position="147"/>
        <end position="167"/>
    </location>
</feature>
<keyword evidence="1" id="KW-0472">Membrane</keyword>
<feature type="transmembrane region" description="Helical" evidence="1">
    <location>
        <begin position="211"/>
        <end position="233"/>
    </location>
</feature>
<evidence type="ECO:0000256" key="1">
    <source>
        <dbReference type="SAM" id="Phobius"/>
    </source>
</evidence>
<feature type="transmembrane region" description="Helical" evidence="1">
    <location>
        <begin position="33"/>
        <end position="56"/>
    </location>
</feature>
<sequence>MSRRTWIACAIVLLLLAGAGLLLRPQAAFAGWLLAWAFCLQLGLGALTLVLVGRLAGGAWREQLGPPLVWIASVLPALVLAGLPLLAGLGRLYPWARSEALAVDATLAAQDWYLAPGPLALRYLVAAALWTWMALRIARARPLRTGAAVAFALLHLLAVTAWSIDWIMSLVPEFRSTSFGLRALATQALGACALALLLAPAHPLERVRRSAAKLLLMLVLAWAYLAMMGYVTIYAADLPPEIAWLLPRQRGGWGSVGLLAVVAIAGLPFLALLSARVRDGAGLRAVAGCILAGLLVFAVWQVLPVVAAPAAEAQAWALPARLAAAAALAAAAPRPGERVPEREAKR</sequence>
<accession>A0A8J8AX34</accession>
<keyword evidence="1" id="KW-0812">Transmembrane</keyword>
<feature type="transmembrane region" description="Helical" evidence="1">
    <location>
        <begin position="179"/>
        <end position="199"/>
    </location>
</feature>
<gene>
    <name evidence="2" type="ORF">KB893_01750</name>
</gene>
<name>A0A8J8AX34_9GAMM</name>
<dbReference type="EMBL" id="JAGQFT010000006">
    <property type="protein sequence ID" value="MBR0561249.1"/>
    <property type="molecule type" value="Genomic_DNA"/>
</dbReference>
<proteinExistence type="predicted"/>
<dbReference type="PANTHER" id="PTHR43044">
    <property type="match status" value="1"/>
</dbReference>
<dbReference type="AlphaFoldDB" id="A0A8J8AX34"/>
<protein>
    <recommendedName>
        <fullName evidence="3">Quinol:cytochrome C oxidoreductase</fullName>
    </recommendedName>
</protein>
<feature type="transmembrane region" description="Helical" evidence="1">
    <location>
        <begin position="285"/>
        <end position="303"/>
    </location>
</feature>
<keyword evidence="1" id="KW-1133">Transmembrane helix</keyword>
<evidence type="ECO:0008006" key="3">
    <source>
        <dbReference type="Google" id="ProtNLM"/>
    </source>
</evidence>